<evidence type="ECO:0000313" key="8">
    <source>
        <dbReference type="EMBL" id="MVT43888.1"/>
    </source>
</evidence>
<dbReference type="InterPro" id="IPR013324">
    <property type="entry name" value="RNA_pol_sigma_r3/r4-like"/>
</dbReference>
<dbReference type="CDD" id="cd06171">
    <property type="entry name" value="Sigma70_r4"/>
    <property type="match status" value="1"/>
</dbReference>
<dbReference type="Gene3D" id="1.10.1740.10">
    <property type="match status" value="1"/>
</dbReference>
<evidence type="ECO:0000313" key="9">
    <source>
        <dbReference type="Proteomes" id="UP000468388"/>
    </source>
</evidence>
<evidence type="ECO:0000256" key="5">
    <source>
        <dbReference type="ARBA" id="ARBA00023163"/>
    </source>
</evidence>
<proteinExistence type="inferred from homology"/>
<dbReference type="InterPro" id="IPR013325">
    <property type="entry name" value="RNA_pol_sigma_r2"/>
</dbReference>
<keyword evidence="5" id="KW-0804">Transcription</keyword>
<dbReference type="InterPro" id="IPR036388">
    <property type="entry name" value="WH-like_DNA-bd_sf"/>
</dbReference>
<feature type="domain" description="RNA polymerase sigma-70 region 2" evidence="6">
    <location>
        <begin position="14"/>
        <end position="75"/>
    </location>
</feature>
<keyword evidence="4" id="KW-0238">DNA-binding</keyword>
<dbReference type="AlphaFoldDB" id="A0A6N8JHZ2"/>
<keyword evidence="3" id="KW-0731">Sigma factor</keyword>
<dbReference type="InterPro" id="IPR039425">
    <property type="entry name" value="RNA_pol_sigma-70-like"/>
</dbReference>
<accession>A0A6N8JHZ2</accession>
<sequence>MSLSRFLSQVVPIRQKLYRFAYHLLGNEEDAHDITQDVMMKVWQQQERMAELENMEAWCMRIVRNLSLDRMKSRKYRRSEDLDRAGEVAAEHQPSPHMATERQDVMNRVHTTIAELPEKYRTIIQLRDIDGYSYQEIAEILVIELSEVKVNLHRARKAVREKLQKLHVYGVQ</sequence>
<evidence type="ECO:0000259" key="6">
    <source>
        <dbReference type="Pfam" id="PF04542"/>
    </source>
</evidence>
<dbReference type="EMBL" id="WRXO01000009">
    <property type="protein sequence ID" value="MVT43888.1"/>
    <property type="molecule type" value="Genomic_DNA"/>
</dbReference>
<comment type="caution">
    <text evidence="8">The sequence shown here is derived from an EMBL/GenBank/DDBJ whole genome shotgun (WGS) entry which is preliminary data.</text>
</comment>
<dbReference type="GO" id="GO:0016987">
    <property type="term" value="F:sigma factor activity"/>
    <property type="evidence" value="ECO:0007669"/>
    <property type="project" value="UniProtKB-KW"/>
</dbReference>
<comment type="similarity">
    <text evidence="1">Belongs to the sigma-70 factor family. ECF subfamily.</text>
</comment>
<organism evidence="8 9">
    <name type="scientific">Chitinophaga oryziterrae</name>
    <dbReference type="NCBI Taxonomy" id="1031224"/>
    <lineage>
        <taxon>Bacteria</taxon>
        <taxon>Pseudomonadati</taxon>
        <taxon>Bacteroidota</taxon>
        <taxon>Chitinophagia</taxon>
        <taxon>Chitinophagales</taxon>
        <taxon>Chitinophagaceae</taxon>
        <taxon>Chitinophaga</taxon>
    </lineage>
</organism>
<dbReference type="SUPFAM" id="SSF88946">
    <property type="entry name" value="Sigma2 domain of RNA polymerase sigma factors"/>
    <property type="match status" value="1"/>
</dbReference>
<dbReference type="RefSeq" id="WP_157302698.1">
    <property type="nucleotide sequence ID" value="NZ_BAAAZB010000001.1"/>
</dbReference>
<dbReference type="Proteomes" id="UP000468388">
    <property type="component" value="Unassembled WGS sequence"/>
</dbReference>
<dbReference type="Pfam" id="PF08281">
    <property type="entry name" value="Sigma70_r4_2"/>
    <property type="match status" value="1"/>
</dbReference>
<dbReference type="InterPro" id="IPR007627">
    <property type="entry name" value="RNA_pol_sigma70_r2"/>
</dbReference>
<gene>
    <name evidence="8" type="ORF">GO495_25055</name>
</gene>
<dbReference type="SUPFAM" id="SSF88659">
    <property type="entry name" value="Sigma3 and sigma4 domains of RNA polymerase sigma factors"/>
    <property type="match status" value="1"/>
</dbReference>
<dbReference type="GO" id="GO:0003677">
    <property type="term" value="F:DNA binding"/>
    <property type="evidence" value="ECO:0007669"/>
    <property type="project" value="UniProtKB-KW"/>
</dbReference>
<dbReference type="PANTHER" id="PTHR43133">
    <property type="entry name" value="RNA POLYMERASE ECF-TYPE SIGMA FACTO"/>
    <property type="match status" value="1"/>
</dbReference>
<dbReference type="OrthoDB" id="795989at2"/>
<keyword evidence="2" id="KW-0805">Transcription regulation</keyword>
<feature type="domain" description="RNA polymerase sigma factor 70 region 4 type 2" evidence="7">
    <location>
        <begin position="108"/>
        <end position="158"/>
    </location>
</feature>
<dbReference type="InterPro" id="IPR013249">
    <property type="entry name" value="RNA_pol_sigma70_r4_t2"/>
</dbReference>
<dbReference type="PANTHER" id="PTHR43133:SF8">
    <property type="entry name" value="RNA POLYMERASE SIGMA FACTOR HI_1459-RELATED"/>
    <property type="match status" value="1"/>
</dbReference>
<evidence type="ECO:0000259" key="7">
    <source>
        <dbReference type="Pfam" id="PF08281"/>
    </source>
</evidence>
<keyword evidence="9" id="KW-1185">Reference proteome</keyword>
<dbReference type="Gene3D" id="1.10.10.10">
    <property type="entry name" value="Winged helix-like DNA-binding domain superfamily/Winged helix DNA-binding domain"/>
    <property type="match status" value="1"/>
</dbReference>
<dbReference type="Pfam" id="PF04542">
    <property type="entry name" value="Sigma70_r2"/>
    <property type="match status" value="1"/>
</dbReference>
<evidence type="ECO:0000256" key="2">
    <source>
        <dbReference type="ARBA" id="ARBA00023015"/>
    </source>
</evidence>
<name>A0A6N8JHZ2_9BACT</name>
<protein>
    <submittedName>
        <fullName evidence="8">Sigma-70 family RNA polymerase sigma factor</fullName>
    </submittedName>
</protein>
<evidence type="ECO:0000256" key="1">
    <source>
        <dbReference type="ARBA" id="ARBA00010641"/>
    </source>
</evidence>
<dbReference type="GO" id="GO:0006352">
    <property type="term" value="P:DNA-templated transcription initiation"/>
    <property type="evidence" value="ECO:0007669"/>
    <property type="project" value="InterPro"/>
</dbReference>
<dbReference type="InterPro" id="IPR014284">
    <property type="entry name" value="RNA_pol_sigma-70_dom"/>
</dbReference>
<dbReference type="NCBIfam" id="TIGR02937">
    <property type="entry name" value="sigma70-ECF"/>
    <property type="match status" value="1"/>
</dbReference>
<evidence type="ECO:0000256" key="3">
    <source>
        <dbReference type="ARBA" id="ARBA00023082"/>
    </source>
</evidence>
<evidence type="ECO:0000256" key="4">
    <source>
        <dbReference type="ARBA" id="ARBA00023125"/>
    </source>
</evidence>
<reference evidence="8 9" key="1">
    <citation type="submission" date="2019-12" db="EMBL/GenBank/DDBJ databases">
        <title>The draft genomic sequence of strain Chitinophaga oryziterrae JCM 16595.</title>
        <authorList>
            <person name="Zhang X."/>
        </authorList>
    </citation>
    <scope>NUCLEOTIDE SEQUENCE [LARGE SCALE GENOMIC DNA]</scope>
    <source>
        <strain evidence="8 9">JCM 16595</strain>
    </source>
</reference>